<dbReference type="AlphaFoldDB" id="A0A1E1LN79"/>
<evidence type="ECO:0000313" key="3">
    <source>
        <dbReference type="Proteomes" id="UP000178912"/>
    </source>
</evidence>
<keyword evidence="3" id="KW-1185">Reference proteome</keyword>
<dbReference type="SUPFAM" id="SSF51322">
    <property type="entry name" value="Cyanovirin-N"/>
    <property type="match status" value="1"/>
</dbReference>
<feature type="signal peptide" evidence="1">
    <location>
        <begin position="1"/>
        <end position="17"/>
    </location>
</feature>
<dbReference type="InterPro" id="IPR036673">
    <property type="entry name" value="Cyanovirin-N_sf"/>
</dbReference>
<dbReference type="Proteomes" id="UP000178912">
    <property type="component" value="Unassembled WGS sequence"/>
</dbReference>
<proteinExistence type="predicted"/>
<evidence type="ECO:0000313" key="2">
    <source>
        <dbReference type="EMBL" id="CZT11958.1"/>
    </source>
</evidence>
<organism evidence="2 3">
    <name type="scientific">Rhynchosporium agropyri</name>
    <dbReference type="NCBI Taxonomy" id="914238"/>
    <lineage>
        <taxon>Eukaryota</taxon>
        <taxon>Fungi</taxon>
        <taxon>Dikarya</taxon>
        <taxon>Ascomycota</taxon>
        <taxon>Pezizomycotina</taxon>
        <taxon>Leotiomycetes</taxon>
        <taxon>Helotiales</taxon>
        <taxon>Ploettnerulaceae</taxon>
        <taxon>Rhynchosporium</taxon>
    </lineage>
</organism>
<gene>
    <name evidence="2" type="ORF">RAG0_15961</name>
</gene>
<sequence>MRFSVLLPLVTLPAALAFGNFHASCPDIAFNYPNLEVGCRDGRNALIPSTYNLAYRLINRNGRLIWGKNP</sequence>
<feature type="chain" id="PRO_5009447409" description="Cyanovirin-N domain-containing protein" evidence="1">
    <location>
        <begin position="18"/>
        <end position="70"/>
    </location>
</feature>
<dbReference type="Gene3D" id="2.30.60.10">
    <property type="entry name" value="Cyanovirin-N"/>
    <property type="match status" value="1"/>
</dbReference>
<keyword evidence="1" id="KW-0732">Signal</keyword>
<dbReference type="EMBL" id="FJUX01000150">
    <property type="protein sequence ID" value="CZT11958.1"/>
    <property type="molecule type" value="Genomic_DNA"/>
</dbReference>
<reference evidence="3" key="1">
    <citation type="submission" date="2016-03" db="EMBL/GenBank/DDBJ databases">
        <authorList>
            <person name="Guldener U."/>
        </authorList>
    </citation>
    <scope>NUCLEOTIDE SEQUENCE [LARGE SCALE GENOMIC DNA]</scope>
    <source>
        <strain evidence="3">04CH-RAC-A.6.1</strain>
    </source>
</reference>
<evidence type="ECO:0000256" key="1">
    <source>
        <dbReference type="SAM" id="SignalP"/>
    </source>
</evidence>
<evidence type="ECO:0008006" key="4">
    <source>
        <dbReference type="Google" id="ProtNLM"/>
    </source>
</evidence>
<name>A0A1E1LN79_9HELO</name>
<protein>
    <recommendedName>
        <fullName evidence="4">Cyanovirin-N domain-containing protein</fullName>
    </recommendedName>
</protein>
<accession>A0A1E1LN79</accession>